<reference evidence="5 6" key="1">
    <citation type="submission" date="2019-05" db="EMBL/GenBank/DDBJ databases">
        <title>Genomic analysis of Lentibacillus sp. NKC220-2.</title>
        <authorList>
            <person name="Oh Y.J."/>
        </authorList>
    </citation>
    <scope>NUCLEOTIDE SEQUENCE [LARGE SCALE GENOMIC DNA]</scope>
    <source>
        <strain evidence="5 6">NKC220-2</strain>
    </source>
</reference>
<protein>
    <submittedName>
        <fullName evidence="5">EAL domain-containing protein</fullName>
    </submittedName>
</protein>
<dbReference type="InterPro" id="IPR043128">
    <property type="entry name" value="Rev_trsase/Diguanyl_cyclase"/>
</dbReference>
<proteinExistence type="predicted"/>
<comment type="caution">
    <text evidence="5">The sequence shown here is derived from an EMBL/GenBank/DDBJ whole genome shotgun (WGS) entry which is preliminary data.</text>
</comment>
<name>A0A5S3QM83_9BACI</name>
<organism evidence="5 6">
    <name type="scientific">Lentibacillus cibarius</name>
    <dbReference type="NCBI Taxonomy" id="2583219"/>
    <lineage>
        <taxon>Bacteria</taxon>
        <taxon>Bacillati</taxon>
        <taxon>Bacillota</taxon>
        <taxon>Bacilli</taxon>
        <taxon>Bacillales</taxon>
        <taxon>Bacillaceae</taxon>
        <taxon>Lentibacillus</taxon>
    </lineage>
</organism>
<feature type="domain" description="PAC" evidence="2">
    <location>
        <begin position="85"/>
        <end position="137"/>
    </location>
</feature>
<dbReference type="Gene3D" id="3.20.20.450">
    <property type="entry name" value="EAL domain"/>
    <property type="match status" value="1"/>
</dbReference>
<feature type="domain" description="EAL" evidence="3">
    <location>
        <begin position="314"/>
        <end position="565"/>
    </location>
</feature>
<dbReference type="InterPro" id="IPR000014">
    <property type="entry name" value="PAS"/>
</dbReference>
<dbReference type="SUPFAM" id="SSF55073">
    <property type="entry name" value="Nucleotide cyclase"/>
    <property type="match status" value="1"/>
</dbReference>
<dbReference type="SUPFAM" id="SSF55785">
    <property type="entry name" value="PYP-like sensor domain (PAS domain)"/>
    <property type="match status" value="1"/>
</dbReference>
<dbReference type="CDD" id="cd01948">
    <property type="entry name" value="EAL"/>
    <property type="match status" value="1"/>
</dbReference>
<accession>A0A5S3QM83</accession>
<feature type="domain" description="PAS" evidence="1">
    <location>
        <begin position="10"/>
        <end position="56"/>
    </location>
</feature>
<dbReference type="PROSITE" id="PS50112">
    <property type="entry name" value="PAS"/>
    <property type="match status" value="1"/>
</dbReference>
<dbReference type="SMART" id="SM00086">
    <property type="entry name" value="PAC"/>
    <property type="match status" value="1"/>
</dbReference>
<dbReference type="InterPro" id="IPR000160">
    <property type="entry name" value="GGDEF_dom"/>
</dbReference>
<dbReference type="Gene3D" id="3.30.450.20">
    <property type="entry name" value="PAS domain"/>
    <property type="match status" value="1"/>
</dbReference>
<dbReference type="Pfam" id="PF00563">
    <property type="entry name" value="EAL"/>
    <property type="match status" value="1"/>
</dbReference>
<feature type="domain" description="GGDEF" evidence="4">
    <location>
        <begin position="166"/>
        <end position="305"/>
    </location>
</feature>
<dbReference type="PANTHER" id="PTHR44757">
    <property type="entry name" value="DIGUANYLATE CYCLASE DGCP"/>
    <property type="match status" value="1"/>
</dbReference>
<dbReference type="Pfam" id="PF00990">
    <property type="entry name" value="GGDEF"/>
    <property type="match status" value="1"/>
</dbReference>
<dbReference type="RefSeq" id="WP_138603795.1">
    <property type="nucleotide sequence ID" value="NZ_VCIA01000001.1"/>
</dbReference>
<dbReference type="PROSITE" id="PS50113">
    <property type="entry name" value="PAC"/>
    <property type="match status" value="1"/>
</dbReference>
<evidence type="ECO:0000313" key="6">
    <source>
        <dbReference type="Proteomes" id="UP000306980"/>
    </source>
</evidence>
<dbReference type="SUPFAM" id="SSF141868">
    <property type="entry name" value="EAL domain-like"/>
    <property type="match status" value="1"/>
</dbReference>
<dbReference type="InterPro" id="IPR035919">
    <property type="entry name" value="EAL_sf"/>
</dbReference>
<dbReference type="NCBIfam" id="TIGR00254">
    <property type="entry name" value="GGDEF"/>
    <property type="match status" value="1"/>
</dbReference>
<dbReference type="Proteomes" id="UP000306980">
    <property type="component" value="Unassembled WGS sequence"/>
</dbReference>
<evidence type="ECO:0000259" key="1">
    <source>
        <dbReference type="PROSITE" id="PS50112"/>
    </source>
</evidence>
<dbReference type="InterPro" id="IPR035965">
    <property type="entry name" value="PAS-like_dom_sf"/>
</dbReference>
<evidence type="ECO:0000313" key="5">
    <source>
        <dbReference type="EMBL" id="TMN22899.1"/>
    </source>
</evidence>
<dbReference type="OrthoDB" id="9759607at2"/>
<dbReference type="AlphaFoldDB" id="A0A5S3QM83"/>
<dbReference type="InterPro" id="IPR001610">
    <property type="entry name" value="PAC"/>
</dbReference>
<sequence length="575" mass="66023">MDYQAELDKVEKKLRDIELALNESSIVAITDRHGVITFANDQFCQVSKYSREELVGSKQRIVNSGHHSREFFKEMWRTIGTGNVWKGEIKNKAKDGSIYWVDTTIVPFLNDNGKPYQYIAIRHNITKRKQYEENIAHLAYYDPLTSLPNRNLLSKWIKEQAGNDHKNVAVLFLDIDRFKSINDNYGHHVGDFLLREVAIRLKNSLRHSDFISRQGGDEFIIFLNEVSSKQTISEIVNKIITQIRLPYHIQNQRITTSVSIGISIGSLRDQQDDYTKDIETLIKQADTALYHAKAKGGNTYCFNTANQNMKVNRYYQIEQELRKPILYEQLSVVYQPLINLKNNKIVGAEALLRWHHPQLGNVTPIEFIPLLEELGLIIPVGKWVLRSVCNQMKQWQDTGVFLERVSVNVSPLQFQNSDFLLDVKQVLAETAMDPHLLEIEITENALLNINESLNTLLALKELGIHISIDDFGTGYSSLSYLKELPIDTLKIDKSFIQSLNIDGEILVNTIINMGKNLNHTVLAEGIETKDQMAYLKNQHCHEGQGYYWSKPVNSEEIVKLKMLEDGSTFEKDAHY</sequence>
<dbReference type="CDD" id="cd00130">
    <property type="entry name" value="PAS"/>
    <property type="match status" value="1"/>
</dbReference>
<gene>
    <name evidence="5" type="ORF">FFL34_12985</name>
</gene>
<dbReference type="PANTHER" id="PTHR44757:SF2">
    <property type="entry name" value="BIOFILM ARCHITECTURE MAINTENANCE PROTEIN MBAA"/>
    <property type="match status" value="1"/>
</dbReference>
<dbReference type="SMART" id="SM00267">
    <property type="entry name" value="GGDEF"/>
    <property type="match status" value="1"/>
</dbReference>
<dbReference type="Gene3D" id="3.30.70.270">
    <property type="match status" value="1"/>
</dbReference>
<dbReference type="SMART" id="SM00052">
    <property type="entry name" value="EAL"/>
    <property type="match status" value="1"/>
</dbReference>
<dbReference type="EMBL" id="VCIA01000001">
    <property type="protein sequence ID" value="TMN22899.1"/>
    <property type="molecule type" value="Genomic_DNA"/>
</dbReference>
<dbReference type="InterPro" id="IPR029787">
    <property type="entry name" value="Nucleotide_cyclase"/>
</dbReference>
<dbReference type="PROSITE" id="PS50887">
    <property type="entry name" value="GGDEF"/>
    <property type="match status" value="1"/>
</dbReference>
<dbReference type="NCBIfam" id="TIGR00229">
    <property type="entry name" value="sensory_box"/>
    <property type="match status" value="1"/>
</dbReference>
<dbReference type="InterPro" id="IPR052155">
    <property type="entry name" value="Biofilm_reg_signaling"/>
</dbReference>
<dbReference type="PROSITE" id="PS50883">
    <property type="entry name" value="EAL"/>
    <property type="match status" value="1"/>
</dbReference>
<dbReference type="CDD" id="cd01949">
    <property type="entry name" value="GGDEF"/>
    <property type="match status" value="1"/>
</dbReference>
<evidence type="ECO:0000259" key="4">
    <source>
        <dbReference type="PROSITE" id="PS50887"/>
    </source>
</evidence>
<dbReference type="FunFam" id="3.30.70.270:FF:000001">
    <property type="entry name" value="Diguanylate cyclase domain protein"/>
    <property type="match status" value="1"/>
</dbReference>
<evidence type="ECO:0000259" key="3">
    <source>
        <dbReference type="PROSITE" id="PS50883"/>
    </source>
</evidence>
<evidence type="ECO:0000259" key="2">
    <source>
        <dbReference type="PROSITE" id="PS50113"/>
    </source>
</evidence>
<dbReference type="InterPro" id="IPR001633">
    <property type="entry name" value="EAL_dom"/>
</dbReference>
<dbReference type="InterPro" id="IPR000700">
    <property type="entry name" value="PAS-assoc_C"/>
</dbReference>
<dbReference type="Pfam" id="PF13426">
    <property type="entry name" value="PAS_9"/>
    <property type="match status" value="1"/>
</dbReference>